<accession>A0A2R8BT68</accession>
<dbReference type="Pfam" id="PF04390">
    <property type="entry name" value="LptE"/>
    <property type="match status" value="1"/>
</dbReference>
<evidence type="ECO:0008006" key="3">
    <source>
        <dbReference type="Google" id="ProtNLM"/>
    </source>
</evidence>
<dbReference type="RefSeq" id="WP_108893166.1">
    <property type="nucleotide sequence ID" value="NZ_ONZF01000002.1"/>
</dbReference>
<reference evidence="1 2" key="1">
    <citation type="submission" date="2018-03" db="EMBL/GenBank/DDBJ databases">
        <authorList>
            <person name="Keele B.F."/>
        </authorList>
    </citation>
    <scope>NUCLEOTIDE SEQUENCE [LARGE SCALE GENOMIC DNA]</scope>
    <source>
        <strain evidence="1 2">CECT 8504</strain>
    </source>
</reference>
<gene>
    <name evidence="1" type="ORF">PAA8504_01128</name>
</gene>
<sequence length="183" mass="20157">MSSSDASKTWGRRSVLTALVALPACGFTPVYGPAGVARGLTGQILVDEPEDEAGYLLVTRLEERLGRPNDAQYRLALDVSISDRRLGRNTQSSTAREQLVGRIRYRLIDRSTDQTLRRADLTNFTSYSSPLIDPDNTPDPGEPYVGSYVSIREARRDAGERLMTILADSIVADLLATAPDWQQ</sequence>
<dbReference type="Gene3D" id="3.30.160.150">
    <property type="entry name" value="Lipoprotein like domain"/>
    <property type="match status" value="1"/>
</dbReference>
<dbReference type="GO" id="GO:0019867">
    <property type="term" value="C:outer membrane"/>
    <property type="evidence" value="ECO:0007669"/>
    <property type="project" value="InterPro"/>
</dbReference>
<dbReference type="InterPro" id="IPR007485">
    <property type="entry name" value="LPS_assembly_LptE"/>
</dbReference>
<evidence type="ECO:0000313" key="1">
    <source>
        <dbReference type="EMBL" id="SPJ23318.1"/>
    </source>
</evidence>
<dbReference type="OrthoDB" id="7629596at2"/>
<dbReference type="EMBL" id="ONZF01000002">
    <property type="protein sequence ID" value="SPJ23318.1"/>
    <property type="molecule type" value="Genomic_DNA"/>
</dbReference>
<evidence type="ECO:0000313" key="2">
    <source>
        <dbReference type="Proteomes" id="UP000244912"/>
    </source>
</evidence>
<name>A0A2R8BT68_9RHOB</name>
<organism evidence="1 2">
    <name type="scientific">Palleronia abyssalis</name>
    <dbReference type="NCBI Taxonomy" id="1501240"/>
    <lineage>
        <taxon>Bacteria</taxon>
        <taxon>Pseudomonadati</taxon>
        <taxon>Pseudomonadota</taxon>
        <taxon>Alphaproteobacteria</taxon>
        <taxon>Rhodobacterales</taxon>
        <taxon>Roseobacteraceae</taxon>
        <taxon>Palleronia</taxon>
    </lineage>
</organism>
<protein>
    <recommendedName>
        <fullName evidence="3">LPS-assembly lipoprotein LptE</fullName>
    </recommendedName>
</protein>
<dbReference type="AlphaFoldDB" id="A0A2R8BT68"/>
<dbReference type="Proteomes" id="UP000244912">
    <property type="component" value="Unassembled WGS sequence"/>
</dbReference>
<proteinExistence type="predicted"/>
<dbReference type="GO" id="GO:0043165">
    <property type="term" value="P:Gram-negative-bacterium-type cell outer membrane assembly"/>
    <property type="evidence" value="ECO:0007669"/>
    <property type="project" value="InterPro"/>
</dbReference>
<keyword evidence="2" id="KW-1185">Reference proteome</keyword>